<dbReference type="eggNOG" id="COG1380">
    <property type="taxonomic scope" value="Bacteria"/>
</dbReference>
<dbReference type="Proteomes" id="UP000000692">
    <property type="component" value="Chromosome"/>
</dbReference>
<sequence>MLKGLFVILACQLVGEIVIRLTGWPLSAPVIGIVLLFALLLIQARRTGDAAVEQSETVKVADRLLSVLGLFFVPGGVGIIVYFDAIAPQLWPMVAALVGSTLITLLVTAAVFAWLSKRGRA</sequence>
<dbReference type="GO" id="GO:0005886">
    <property type="term" value="C:plasma membrane"/>
    <property type="evidence" value="ECO:0007669"/>
    <property type="project" value="UniProtKB-SubCell"/>
</dbReference>
<evidence type="ECO:0000256" key="1">
    <source>
        <dbReference type="ARBA" id="ARBA00004651"/>
    </source>
</evidence>
<dbReference type="InterPro" id="IPR005538">
    <property type="entry name" value="LrgA/CidA"/>
</dbReference>
<protein>
    <submittedName>
        <fullName evidence="7">Putative effector of murein hydrolase LrgA</fullName>
    </submittedName>
</protein>
<feature type="transmembrane region" description="Helical" evidence="6">
    <location>
        <begin position="89"/>
        <end position="115"/>
    </location>
</feature>
<evidence type="ECO:0000256" key="6">
    <source>
        <dbReference type="SAM" id="Phobius"/>
    </source>
</evidence>
<keyword evidence="7" id="KW-0378">Hydrolase</keyword>
<dbReference type="GO" id="GO:0016787">
    <property type="term" value="F:hydrolase activity"/>
    <property type="evidence" value="ECO:0007669"/>
    <property type="project" value="UniProtKB-KW"/>
</dbReference>
<comment type="subcellular location">
    <subcellularLocation>
        <location evidence="1">Cell membrane</location>
        <topology evidence="1">Multi-pass membrane protein</topology>
    </subcellularLocation>
</comment>
<dbReference type="RefSeq" id="WP_013383223.1">
    <property type="nucleotide sequence ID" value="NC_017384.1"/>
</dbReference>
<keyword evidence="5 6" id="KW-0472">Membrane</keyword>
<name>F9Y987_KETVW</name>
<dbReference type="HOGENOM" id="CLU_113736_4_2_5"/>
<evidence type="ECO:0000256" key="5">
    <source>
        <dbReference type="ARBA" id="ARBA00023136"/>
    </source>
</evidence>
<keyword evidence="4 6" id="KW-1133">Transmembrane helix</keyword>
<evidence type="ECO:0000313" key="8">
    <source>
        <dbReference type="Proteomes" id="UP000000692"/>
    </source>
</evidence>
<dbReference type="PANTHER" id="PTHR33931:SF2">
    <property type="entry name" value="HOLIN-LIKE PROTEIN CIDA"/>
    <property type="match status" value="1"/>
</dbReference>
<dbReference type="Pfam" id="PF03788">
    <property type="entry name" value="LrgA"/>
    <property type="match status" value="1"/>
</dbReference>
<accession>F9Y987</accession>
<feature type="transmembrane region" description="Helical" evidence="6">
    <location>
        <begin position="64"/>
        <end position="83"/>
    </location>
</feature>
<dbReference type="KEGG" id="kvl:KVU_1465"/>
<reference evidence="7 8" key="1">
    <citation type="journal article" date="2011" name="J. Bacteriol.">
        <title>Complete genome sequence of the industrial strain Ketogulonicigenium vulgare WSH-001.</title>
        <authorList>
            <person name="Liu L."/>
            <person name="Li Y."/>
            <person name="Zhang J."/>
            <person name="Zhou Z."/>
            <person name="Liu J."/>
            <person name="Li X."/>
            <person name="Zhou J."/>
            <person name="Du G."/>
            <person name="Wang L."/>
            <person name="Chen J."/>
        </authorList>
    </citation>
    <scope>NUCLEOTIDE SEQUENCE [LARGE SCALE GENOMIC DNA]</scope>
    <source>
        <strain evidence="7 8">WSH-001</strain>
    </source>
</reference>
<gene>
    <name evidence="7" type="ordered locus">KVU_1465</name>
</gene>
<evidence type="ECO:0000313" key="7">
    <source>
        <dbReference type="EMBL" id="AEM41304.1"/>
    </source>
</evidence>
<keyword evidence="2" id="KW-1003">Cell membrane</keyword>
<evidence type="ECO:0000256" key="4">
    <source>
        <dbReference type="ARBA" id="ARBA00022989"/>
    </source>
</evidence>
<keyword evidence="3 6" id="KW-0812">Transmembrane</keyword>
<keyword evidence="8" id="KW-1185">Reference proteome</keyword>
<dbReference type="EMBL" id="CP002018">
    <property type="protein sequence ID" value="AEM41304.1"/>
    <property type="molecule type" value="Genomic_DNA"/>
</dbReference>
<dbReference type="OrthoDB" id="385012at2"/>
<dbReference type="AlphaFoldDB" id="F9Y987"/>
<evidence type="ECO:0000256" key="3">
    <source>
        <dbReference type="ARBA" id="ARBA00022692"/>
    </source>
</evidence>
<dbReference type="PANTHER" id="PTHR33931">
    <property type="entry name" value="HOLIN-LIKE PROTEIN CIDA-RELATED"/>
    <property type="match status" value="1"/>
</dbReference>
<organism evidence="7 8">
    <name type="scientific">Ketogulonicigenium vulgare (strain WSH-001)</name>
    <dbReference type="NCBI Taxonomy" id="759362"/>
    <lineage>
        <taxon>Bacteria</taxon>
        <taxon>Pseudomonadati</taxon>
        <taxon>Pseudomonadota</taxon>
        <taxon>Alphaproteobacteria</taxon>
        <taxon>Rhodobacterales</taxon>
        <taxon>Roseobacteraceae</taxon>
        <taxon>Ketogulonicigenium</taxon>
    </lineage>
</organism>
<proteinExistence type="predicted"/>
<feature type="transmembrane region" description="Helical" evidence="6">
    <location>
        <begin position="25"/>
        <end position="44"/>
    </location>
</feature>
<evidence type="ECO:0000256" key="2">
    <source>
        <dbReference type="ARBA" id="ARBA00022475"/>
    </source>
</evidence>